<proteinExistence type="predicted"/>
<dbReference type="InterPro" id="IPR034660">
    <property type="entry name" value="DinB/YfiT-like"/>
</dbReference>
<dbReference type="AlphaFoldDB" id="A0A926NJ79"/>
<protein>
    <submittedName>
        <fullName evidence="2">DinB family protein</fullName>
    </submittedName>
</protein>
<evidence type="ECO:0000313" key="2">
    <source>
        <dbReference type="EMBL" id="MBD1381765.1"/>
    </source>
</evidence>
<organism evidence="2 3">
    <name type="scientific">Metabacillus arenae</name>
    <dbReference type="NCBI Taxonomy" id="2771434"/>
    <lineage>
        <taxon>Bacteria</taxon>
        <taxon>Bacillati</taxon>
        <taxon>Bacillota</taxon>
        <taxon>Bacilli</taxon>
        <taxon>Bacillales</taxon>
        <taxon>Bacillaceae</taxon>
        <taxon>Metabacillus</taxon>
    </lineage>
</organism>
<dbReference type="Proteomes" id="UP000626844">
    <property type="component" value="Unassembled WGS sequence"/>
</dbReference>
<gene>
    <name evidence="2" type="ORF">IC621_16150</name>
</gene>
<dbReference type="SUPFAM" id="SSF109854">
    <property type="entry name" value="DinB/YfiT-like putative metalloenzymes"/>
    <property type="match status" value="1"/>
</dbReference>
<dbReference type="Gene3D" id="1.20.120.450">
    <property type="entry name" value="dinb family like domain"/>
    <property type="match status" value="1"/>
</dbReference>
<evidence type="ECO:0000313" key="3">
    <source>
        <dbReference type="Proteomes" id="UP000626844"/>
    </source>
</evidence>
<comment type="caution">
    <text evidence="2">The sequence shown here is derived from an EMBL/GenBank/DDBJ whole genome shotgun (WGS) entry which is preliminary data.</text>
</comment>
<sequence>MDKLVFKHLEMTRGYFLKNVVLVSQEIANVQPEGFNNTIHWNVGHVLTVAEQLMLGLPDKTTHLPVNYIELFGNGTKPADWKGDVPTLDELIIELKEQSVRLQQIPAELLNEKLEKPFLGLETFGELTGMVIMHEANHLGIIQSMMRVIEHSEVKN</sequence>
<feature type="domain" description="DinB-like" evidence="1">
    <location>
        <begin position="9"/>
        <end position="142"/>
    </location>
</feature>
<dbReference type="RefSeq" id="WP_191159362.1">
    <property type="nucleotide sequence ID" value="NZ_JACXAI010000021.1"/>
</dbReference>
<reference evidence="2" key="1">
    <citation type="submission" date="2020-09" db="EMBL/GenBank/DDBJ databases">
        <title>A novel bacterium of genus Bacillus, isolated from South China Sea.</title>
        <authorList>
            <person name="Huang H."/>
            <person name="Mo K."/>
            <person name="Hu Y."/>
        </authorList>
    </citation>
    <scope>NUCLEOTIDE SEQUENCE</scope>
    <source>
        <strain evidence="2">IB182487</strain>
    </source>
</reference>
<dbReference type="Pfam" id="PF12867">
    <property type="entry name" value="DinB_2"/>
    <property type="match status" value="1"/>
</dbReference>
<keyword evidence="3" id="KW-1185">Reference proteome</keyword>
<dbReference type="EMBL" id="JACXAI010000021">
    <property type="protein sequence ID" value="MBD1381765.1"/>
    <property type="molecule type" value="Genomic_DNA"/>
</dbReference>
<evidence type="ECO:0000259" key="1">
    <source>
        <dbReference type="Pfam" id="PF12867"/>
    </source>
</evidence>
<dbReference type="InterPro" id="IPR024775">
    <property type="entry name" value="DinB-like"/>
</dbReference>
<name>A0A926NJ79_9BACI</name>
<accession>A0A926NJ79</accession>